<evidence type="ECO:0000313" key="4">
    <source>
        <dbReference type="EMBL" id="MCK9686659.1"/>
    </source>
</evidence>
<keyword evidence="1" id="KW-0812">Transmembrane</keyword>
<keyword evidence="5" id="KW-1185">Reference proteome</keyword>
<dbReference type="InterPro" id="IPR036890">
    <property type="entry name" value="HATPase_C_sf"/>
</dbReference>
<feature type="transmembrane region" description="Helical" evidence="1">
    <location>
        <begin position="80"/>
        <end position="104"/>
    </location>
</feature>
<feature type="transmembrane region" description="Helical" evidence="1">
    <location>
        <begin position="44"/>
        <end position="68"/>
    </location>
</feature>
<dbReference type="RefSeq" id="WP_275682701.1">
    <property type="nucleotide sequence ID" value="NZ_JAJLJH010000003.1"/>
</dbReference>
<dbReference type="Pfam" id="PF06580">
    <property type="entry name" value="His_kinase"/>
    <property type="match status" value="1"/>
</dbReference>
<dbReference type="GO" id="GO:0000155">
    <property type="term" value="F:phosphorelay sensor kinase activity"/>
    <property type="evidence" value="ECO:0007669"/>
    <property type="project" value="InterPro"/>
</dbReference>
<protein>
    <submittedName>
        <fullName evidence="4">Histidine kinase</fullName>
    </submittedName>
</protein>
<reference evidence="4" key="1">
    <citation type="submission" date="2021-11" db="EMBL/GenBank/DDBJ databases">
        <title>BS-T2-15 a new species belonging to the Comamonadaceae family isolated from the soil of a French oak forest.</title>
        <authorList>
            <person name="Mieszkin S."/>
            <person name="Alain K."/>
        </authorList>
    </citation>
    <scope>NUCLEOTIDE SEQUENCE</scope>
    <source>
        <strain evidence="4">BS-T2-15</strain>
    </source>
</reference>
<sequence length="377" mass="41141">MTSRDIRRPPSRWLWIAGIWAGVGLVDATQTVISMRSMGMHHAWVRLFVFELLAWLPWTLATPFVMALQLRRPLAPRRGFVAALGLHGAAWFALAAASALWIAVSEHALNPWSPDTEAGAVQALFGRRMHDQLLSSLFIYYCILMAGHALHSRDKLARERAVAAELAEQLAQARLDALRHQIAPHFLFNALNAISGMVREQRAAQAVETIARISEFLRHSLHDGGAQEVALDEELHFASLYLDIQKMRFEDRLAARIGVAPELGRALVPRLILQPLVENAVKHGIAMRVQPGAVEIAASRTPTALVLEVYNDGPAIAANDAVGPAAATAPRTGSIGLANVRNRLQGLYGGEATLDVSNVDGRGVKVTIHLPWREAAA</sequence>
<gene>
    <name evidence="4" type="ORF">LPC04_13160</name>
</gene>
<proteinExistence type="predicted"/>
<dbReference type="InterPro" id="IPR010559">
    <property type="entry name" value="Sig_transdc_His_kin_internal"/>
</dbReference>
<dbReference type="Proteomes" id="UP001139353">
    <property type="component" value="Unassembled WGS sequence"/>
</dbReference>
<feature type="transmembrane region" description="Helical" evidence="1">
    <location>
        <begin position="133"/>
        <end position="150"/>
    </location>
</feature>
<keyword evidence="4" id="KW-0808">Transferase</keyword>
<name>A0A9X2C2B8_9BURK</name>
<organism evidence="4 5">
    <name type="scientific">Scleromatobacter humisilvae</name>
    <dbReference type="NCBI Taxonomy" id="2897159"/>
    <lineage>
        <taxon>Bacteria</taxon>
        <taxon>Pseudomonadati</taxon>
        <taxon>Pseudomonadota</taxon>
        <taxon>Betaproteobacteria</taxon>
        <taxon>Burkholderiales</taxon>
        <taxon>Sphaerotilaceae</taxon>
        <taxon>Scleromatobacter</taxon>
    </lineage>
</organism>
<dbReference type="InterPro" id="IPR003594">
    <property type="entry name" value="HATPase_dom"/>
</dbReference>
<keyword evidence="4" id="KW-0418">Kinase</keyword>
<keyword evidence="1" id="KW-1133">Transmembrane helix</keyword>
<feature type="domain" description="Histidine kinase/HSP90-like ATPase" evidence="2">
    <location>
        <begin position="270"/>
        <end position="372"/>
    </location>
</feature>
<dbReference type="PANTHER" id="PTHR34220:SF9">
    <property type="entry name" value="SIGNAL TRANSDUCTION HISTIDINE KINASE INTERNAL REGION DOMAIN-CONTAINING PROTEIN"/>
    <property type="match status" value="1"/>
</dbReference>
<accession>A0A9X2C2B8</accession>
<comment type="caution">
    <text evidence="4">The sequence shown here is derived from an EMBL/GenBank/DDBJ whole genome shotgun (WGS) entry which is preliminary data.</text>
</comment>
<dbReference type="Gene3D" id="3.30.565.10">
    <property type="entry name" value="Histidine kinase-like ATPase, C-terminal domain"/>
    <property type="match status" value="1"/>
</dbReference>
<dbReference type="Pfam" id="PF02518">
    <property type="entry name" value="HATPase_c"/>
    <property type="match status" value="1"/>
</dbReference>
<dbReference type="SUPFAM" id="SSF55874">
    <property type="entry name" value="ATPase domain of HSP90 chaperone/DNA topoisomerase II/histidine kinase"/>
    <property type="match status" value="1"/>
</dbReference>
<feature type="domain" description="Signal transduction histidine kinase internal region" evidence="3">
    <location>
        <begin position="173"/>
        <end position="253"/>
    </location>
</feature>
<evidence type="ECO:0000259" key="3">
    <source>
        <dbReference type="Pfam" id="PF06580"/>
    </source>
</evidence>
<dbReference type="InterPro" id="IPR050640">
    <property type="entry name" value="Bact_2-comp_sensor_kinase"/>
</dbReference>
<evidence type="ECO:0000313" key="5">
    <source>
        <dbReference type="Proteomes" id="UP001139353"/>
    </source>
</evidence>
<dbReference type="AlphaFoldDB" id="A0A9X2C2B8"/>
<keyword evidence="1" id="KW-0472">Membrane</keyword>
<evidence type="ECO:0000256" key="1">
    <source>
        <dbReference type="SAM" id="Phobius"/>
    </source>
</evidence>
<dbReference type="PANTHER" id="PTHR34220">
    <property type="entry name" value="SENSOR HISTIDINE KINASE YPDA"/>
    <property type="match status" value="1"/>
</dbReference>
<dbReference type="GO" id="GO:0016020">
    <property type="term" value="C:membrane"/>
    <property type="evidence" value="ECO:0007669"/>
    <property type="project" value="InterPro"/>
</dbReference>
<evidence type="ECO:0000259" key="2">
    <source>
        <dbReference type="Pfam" id="PF02518"/>
    </source>
</evidence>
<dbReference type="EMBL" id="JAJLJH010000003">
    <property type="protein sequence ID" value="MCK9686659.1"/>
    <property type="molecule type" value="Genomic_DNA"/>
</dbReference>